<dbReference type="AlphaFoldDB" id="A0A0G2IWP0"/>
<sequence>MRLPLALLSPRQQQVLKATVRHYIDTVEPVSSGMLVQRFRLNASPATIRNAMGWLERQGLLRQPHTSAGRIPSQQGYRHYVDALLPYGGSQVQLLQRELNSLRLQFQWTALDDLLRFLAGRLADLTGLLALITRPTLGTPRLRTMRLVSSGERLVLMMVDWGGNVVTLNIRHPTAQPRDVLRLEHWLDHQLQTGERIDWQALPPQHQRLGRPVQLAFENHCRQSSLAAEGMVAVGLGGLIAQPEFHQGRHNLRDLLQLVEERPEELLREQPHQCSTVLGAPRLQHVSIGREHTIPTLAPCALVKAPYGGHQGTQGWVAVLGPMRMAYETIIGSAHSVAAVLERLLG</sequence>
<gene>
    <name evidence="5" type="primary">hrcA</name>
    <name evidence="7" type="ORF">TE42_03305</name>
</gene>
<protein>
    <recommendedName>
        <fullName evidence="5">Heat-inducible transcription repressor HrcA</fullName>
    </recommendedName>
</protein>
<feature type="domain" description="Heat-inducible transcription repressor HrcA C-terminal" evidence="6">
    <location>
        <begin position="112"/>
        <end position="331"/>
    </location>
</feature>
<dbReference type="PANTHER" id="PTHR34824">
    <property type="entry name" value="HEAT-INDUCIBLE TRANSCRIPTION REPRESSOR HRCA"/>
    <property type="match status" value="1"/>
</dbReference>
<dbReference type="HAMAP" id="MF_00081">
    <property type="entry name" value="HrcA"/>
    <property type="match status" value="1"/>
</dbReference>
<dbReference type="PANTHER" id="PTHR34824:SF1">
    <property type="entry name" value="HEAT-INDUCIBLE TRANSCRIPTION REPRESSOR HRCA"/>
    <property type="match status" value="1"/>
</dbReference>
<evidence type="ECO:0000256" key="2">
    <source>
        <dbReference type="ARBA" id="ARBA00023015"/>
    </source>
</evidence>
<dbReference type="EMBL" id="JXQG01000013">
    <property type="protein sequence ID" value="KKZ12730.1"/>
    <property type="molecule type" value="Genomic_DNA"/>
</dbReference>
<dbReference type="Gene3D" id="3.30.450.40">
    <property type="match status" value="1"/>
</dbReference>
<dbReference type="InterPro" id="IPR021153">
    <property type="entry name" value="HrcA_C"/>
</dbReference>
<proteinExistence type="inferred from homology"/>
<dbReference type="InterPro" id="IPR036388">
    <property type="entry name" value="WH-like_DNA-bd_sf"/>
</dbReference>
<dbReference type="GO" id="GO:0003677">
    <property type="term" value="F:DNA binding"/>
    <property type="evidence" value="ECO:0007669"/>
    <property type="project" value="InterPro"/>
</dbReference>
<dbReference type="SUPFAM" id="SSF46785">
    <property type="entry name" value="Winged helix' DNA-binding domain"/>
    <property type="match status" value="1"/>
</dbReference>
<dbReference type="InterPro" id="IPR002571">
    <property type="entry name" value="HrcA"/>
</dbReference>
<keyword evidence="1 5" id="KW-0678">Repressor</keyword>
<dbReference type="Proteomes" id="UP000035067">
    <property type="component" value="Unassembled WGS sequence"/>
</dbReference>
<name>A0A0G2IWP0_9SYNE</name>
<keyword evidence="4 5" id="KW-0804">Transcription</keyword>
<reference evidence="7 8" key="1">
    <citation type="submission" date="2015-01" db="EMBL/GenBank/DDBJ databases">
        <title>Lifestyle Evolution in Cyanobacterial Symbionts of Sponges.</title>
        <authorList>
            <person name="Burgsdorf I."/>
            <person name="Slaby B.M."/>
            <person name="Handley K.M."/>
            <person name="Haber M."/>
            <person name="Blom J."/>
            <person name="Marshall C.W."/>
            <person name="Gilbert J.A."/>
            <person name="Hentschel U."/>
            <person name="Steindler L."/>
        </authorList>
    </citation>
    <scope>NUCLEOTIDE SEQUENCE [LARGE SCALE GENOMIC DNA]</scope>
    <source>
        <strain evidence="7">SP3</strain>
    </source>
</reference>
<organism evidence="7 8">
    <name type="scientific">Candidatus Synechococcus spongiarum SP3</name>
    <dbReference type="NCBI Taxonomy" id="1604020"/>
    <lineage>
        <taxon>Bacteria</taxon>
        <taxon>Bacillati</taxon>
        <taxon>Cyanobacteriota</taxon>
        <taxon>Cyanophyceae</taxon>
        <taxon>Synechococcales</taxon>
        <taxon>Synechococcaceae</taxon>
        <taxon>Synechococcus</taxon>
    </lineage>
</organism>
<dbReference type="Gene3D" id="1.10.10.10">
    <property type="entry name" value="Winged helix-like DNA-binding domain superfamily/Winged helix DNA-binding domain"/>
    <property type="match status" value="1"/>
</dbReference>
<dbReference type="SUPFAM" id="SSF55781">
    <property type="entry name" value="GAF domain-like"/>
    <property type="match status" value="1"/>
</dbReference>
<accession>A0A0G2IWP0</accession>
<dbReference type="InterPro" id="IPR029016">
    <property type="entry name" value="GAF-like_dom_sf"/>
</dbReference>
<evidence type="ECO:0000256" key="1">
    <source>
        <dbReference type="ARBA" id="ARBA00022491"/>
    </source>
</evidence>
<dbReference type="PIRSF" id="PIRSF005485">
    <property type="entry name" value="HrcA"/>
    <property type="match status" value="1"/>
</dbReference>
<evidence type="ECO:0000313" key="8">
    <source>
        <dbReference type="Proteomes" id="UP000035067"/>
    </source>
</evidence>
<keyword evidence="3 5" id="KW-0346">Stress response</keyword>
<dbReference type="Pfam" id="PF01628">
    <property type="entry name" value="HrcA"/>
    <property type="match status" value="1"/>
</dbReference>
<comment type="similarity">
    <text evidence="5">Belongs to the HrcA family.</text>
</comment>
<evidence type="ECO:0000256" key="3">
    <source>
        <dbReference type="ARBA" id="ARBA00023016"/>
    </source>
</evidence>
<evidence type="ECO:0000259" key="6">
    <source>
        <dbReference type="Pfam" id="PF01628"/>
    </source>
</evidence>
<evidence type="ECO:0000313" key="7">
    <source>
        <dbReference type="EMBL" id="KKZ12730.1"/>
    </source>
</evidence>
<dbReference type="GO" id="GO:0045892">
    <property type="term" value="P:negative regulation of DNA-templated transcription"/>
    <property type="evidence" value="ECO:0007669"/>
    <property type="project" value="UniProtKB-UniRule"/>
</dbReference>
<keyword evidence="2 5" id="KW-0805">Transcription regulation</keyword>
<comment type="caution">
    <text evidence="7">The sequence shown here is derived from an EMBL/GenBank/DDBJ whole genome shotgun (WGS) entry which is preliminary data.</text>
</comment>
<evidence type="ECO:0000256" key="5">
    <source>
        <dbReference type="HAMAP-Rule" id="MF_00081"/>
    </source>
</evidence>
<comment type="function">
    <text evidence="5">Negative regulator of class I heat shock genes (grpE-dnaK-dnaJ and groELS operons). Prevents heat-shock induction of these operons.</text>
</comment>
<dbReference type="PATRIC" id="fig|1604020.3.peg.2411"/>
<evidence type="ECO:0000256" key="4">
    <source>
        <dbReference type="ARBA" id="ARBA00023163"/>
    </source>
</evidence>
<dbReference type="InterPro" id="IPR036390">
    <property type="entry name" value="WH_DNA-bd_sf"/>
</dbReference>